<protein>
    <recommendedName>
        <fullName evidence="2 5">Ribosome biogenesis protein NOP53</fullName>
    </recommendedName>
</protein>
<evidence type="ECO:0000256" key="6">
    <source>
        <dbReference type="SAM" id="MobiDB-lite"/>
    </source>
</evidence>
<name>G0VCE3_NAUCA</name>
<dbReference type="eggNOG" id="KOG2823">
    <property type="taxonomic scope" value="Eukaryota"/>
</dbReference>
<comment type="subcellular location">
    <subcellularLocation>
        <location evidence="5">Nucleus</location>
        <location evidence="5">Nucleolus</location>
    </subcellularLocation>
    <subcellularLocation>
        <location evidence="5">Nucleus</location>
        <location evidence="5">Nucleoplasm</location>
    </subcellularLocation>
</comment>
<proteinExistence type="inferred from homology"/>
<dbReference type="RefSeq" id="XP_003675519.1">
    <property type="nucleotide sequence ID" value="XM_003675471.1"/>
</dbReference>
<comment type="similarity">
    <text evidence="1 5">Belongs to the NOP53 family.</text>
</comment>
<dbReference type="HOGENOM" id="CLU_035888_1_1_1"/>
<reference evidence="7 8" key="1">
    <citation type="journal article" date="2011" name="Proc. Natl. Acad. Sci. U.S.A.">
        <title>Evolutionary erosion of yeast sex chromosomes by mating-type switching accidents.</title>
        <authorList>
            <person name="Gordon J.L."/>
            <person name="Armisen D."/>
            <person name="Proux-Wera E."/>
            <person name="Oheigeartaigh S.S."/>
            <person name="Byrne K.P."/>
            <person name="Wolfe K.H."/>
        </authorList>
    </citation>
    <scope>NUCLEOTIDE SEQUENCE [LARGE SCALE GENOMIC DNA]</scope>
    <source>
        <strain evidence="8">ATCC 76901 / BCRC 22586 / CBS 4309 / NBRC 1992 / NRRL Y-12630</strain>
    </source>
</reference>
<evidence type="ECO:0000256" key="2">
    <source>
        <dbReference type="ARBA" id="ARBA00018339"/>
    </source>
</evidence>
<reference key="2">
    <citation type="submission" date="2011-08" db="EMBL/GenBank/DDBJ databases">
        <title>Genome sequence of Naumovozyma castellii.</title>
        <authorList>
            <person name="Gordon J.L."/>
            <person name="Armisen D."/>
            <person name="Proux-Wera E."/>
            <person name="OhEigeartaigh S.S."/>
            <person name="Byrne K.P."/>
            <person name="Wolfe K.H."/>
        </authorList>
    </citation>
    <scope>NUCLEOTIDE SEQUENCE</scope>
    <source>
        <strain>Type strain:CBS 4309</strain>
    </source>
</reference>
<dbReference type="EMBL" id="HE576754">
    <property type="protein sequence ID" value="CCC69152.1"/>
    <property type="molecule type" value="Genomic_DNA"/>
</dbReference>
<evidence type="ECO:0000256" key="1">
    <source>
        <dbReference type="ARBA" id="ARBA00008838"/>
    </source>
</evidence>
<dbReference type="Pfam" id="PF07767">
    <property type="entry name" value="Nop53"/>
    <property type="match status" value="1"/>
</dbReference>
<comment type="function">
    <text evidence="5">May play a role in ribosome biogenesis.</text>
</comment>
<dbReference type="PIRSF" id="PIRSF017302">
    <property type="entry name" value="Gltscr2"/>
    <property type="match status" value="1"/>
</dbReference>
<dbReference type="InParanoid" id="G0VCE3"/>
<evidence type="ECO:0000256" key="3">
    <source>
        <dbReference type="ARBA" id="ARBA00022517"/>
    </source>
</evidence>
<evidence type="ECO:0000313" key="7">
    <source>
        <dbReference type="EMBL" id="CCC69152.1"/>
    </source>
</evidence>
<organism evidence="7 8">
    <name type="scientific">Naumovozyma castellii</name>
    <name type="common">Yeast</name>
    <name type="synonym">Saccharomyces castellii</name>
    <dbReference type="NCBI Taxonomy" id="27288"/>
    <lineage>
        <taxon>Eukaryota</taxon>
        <taxon>Fungi</taxon>
        <taxon>Dikarya</taxon>
        <taxon>Ascomycota</taxon>
        <taxon>Saccharomycotina</taxon>
        <taxon>Saccharomycetes</taxon>
        <taxon>Saccharomycetales</taxon>
        <taxon>Saccharomycetaceae</taxon>
        <taxon>Naumovozyma</taxon>
    </lineage>
</organism>
<dbReference type="OrthoDB" id="5072at2759"/>
<keyword evidence="3 5" id="KW-0690">Ribosome biogenesis</keyword>
<feature type="compositionally biased region" description="Basic residues" evidence="6">
    <location>
        <begin position="16"/>
        <end position="25"/>
    </location>
</feature>
<dbReference type="GeneID" id="96902736"/>
<dbReference type="AlphaFoldDB" id="G0VCE3"/>
<evidence type="ECO:0000256" key="5">
    <source>
        <dbReference type="PIRNR" id="PIRNR017302"/>
    </source>
</evidence>
<dbReference type="PANTHER" id="PTHR14211:SF7">
    <property type="entry name" value="RIBOSOME BIOGENESIS PROTEIN NOP53"/>
    <property type="match status" value="1"/>
</dbReference>
<dbReference type="GO" id="GO:0005654">
    <property type="term" value="C:nucleoplasm"/>
    <property type="evidence" value="ECO:0007669"/>
    <property type="project" value="UniProtKB-SubCell"/>
</dbReference>
<keyword evidence="4 5" id="KW-0539">Nucleus</keyword>
<feature type="compositionally biased region" description="Basic and acidic residues" evidence="6">
    <location>
        <begin position="1"/>
        <end position="11"/>
    </location>
</feature>
<sequence>MAQVPAKERPSQYKQSSRKGKKAWRKNIDLTDIEKSIEAKAEQEITHGTSDISTLQDAALFQVDEEGDDVLKNKLIKRKQIKKNLKSKEILDSLKTNSKVGVLKHHKHHNVEDGFSKKDKKVQGVHKKELNKLLALAGKLDGESKLKSRLEKDGLVKSKSYDIWGTSTTTTTTTTTTKKTTVQLPSGLKLDVDSKDQIPKELLTMSTTSWSVASVVPATLKKAPLQLREFEAIPHAGKSYNPHKKDWSSLLDKEFETEKVKEQNRLALEEYKERIKHLMETLEDNEEEESSDDEGEEEEEEEEETEEQLNEAIKLSINEAVKNKKKTKYQRNKAQKHEEKVKLQQELKKLKQRVHELERLDEIEGAVSKETNEKDNTSVSEKVKKTKKRAKFGTKYGLLDERLEIKFSDELSHSLRKLKPEGNLLYDNVRKLQSSGKIESRVPVKRGRRYKQKITEKWTHKDFK</sequence>
<feature type="compositionally biased region" description="Acidic residues" evidence="6">
    <location>
        <begin position="281"/>
        <end position="309"/>
    </location>
</feature>
<dbReference type="GO" id="GO:0000460">
    <property type="term" value="P:maturation of 5.8S rRNA"/>
    <property type="evidence" value="ECO:0007669"/>
    <property type="project" value="EnsemblFungi"/>
</dbReference>
<dbReference type="OMA" id="TEKWTHK"/>
<evidence type="ECO:0000256" key="4">
    <source>
        <dbReference type="ARBA" id="ARBA00023242"/>
    </source>
</evidence>
<accession>G0VCE3</accession>
<evidence type="ECO:0000313" key="8">
    <source>
        <dbReference type="Proteomes" id="UP000001640"/>
    </source>
</evidence>
<feature type="region of interest" description="Disordered" evidence="6">
    <location>
        <begin position="280"/>
        <end position="341"/>
    </location>
</feature>
<dbReference type="KEGG" id="ncs:NCAS_0C01620"/>
<dbReference type="GO" id="GO:0000055">
    <property type="term" value="P:ribosomal large subunit export from nucleus"/>
    <property type="evidence" value="ECO:0007669"/>
    <property type="project" value="EnsemblFungi"/>
</dbReference>
<dbReference type="GO" id="GO:0005730">
    <property type="term" value="C:nucleolus"/>
    <property type="evidence" value="ECO:0007669"/>
    <property type="project" value="UniProtKB-SubCell"/>
</dbReference>
<dbReference type="GO" id="GO:0008097">
    <property type="term" value="F:5S rRNA binding"/>
    <property type="evidence" value="ECO:0007669"/>
    <property type="project" value="TreeGrafter"/>
</dbReference>
<gene>
    <name evidence="7" type="primary">NCAS0C01620</name>
    <name evidence="7" type="ordered locus">NCAS_0C01620</name>
</gene>
<dbReference type="Proteomes" id="UP000001640">
    <property type="component" value="Chromosome 3"/>
</dbReference>
<dbReference type="GO" id="GO:0000176">
    <property type="term" value="C:nuclear exosome (RNase complex)"/>
    <property type="evidence" value="ECO:0007669"/>
    <property type="project" value="EnsemblFungi"/>
</dbReference>
<feature type="region of interest" description="Disordered" evidence="6">
    <location>
        <begin position="1"/>
        <end position="25"/>
    </location>
</feature>
<keyword evidence="8" id="KW-1185">Reference proteome</keyword>
<feature type="compositionally biased region" description="Basic residues" evidence="6">
    <location>
        <begin position="323"/>
        <end position="334"/>
    </location>
</feature>
<dbReference type="GO" id="GO:0000027">
    <property type="term" value="P:ribosomal large subunit assembly"/>
    <property type="evidence" value="ECO:0007669"/>
    <property type="project" value="UniProtKB-UniRule"/>
</dbReference>
<dbReference type="PANTHER" id="PTHR14211">
    <property type="entry name" value="GLIOMA SUPPRESSOR CANDIDATE REGION GENE 2"/>
    <property type="match status" value="1"/>
</dbReference>
<dbReference type="STRING" id="1064592.G0VCE3"/>
<dbReference type="FunCoup" id="G0VCE3">
    <property type="interactions" value="744"/>
</dbReference>
<dbReference type="GO" id="GO:0000463">
    <property type="term" value="P:maturation of LSU-rRNA from tricistronic rRNA transcript (SSU-rRNA, 5.8S rRNA, LSU-rRNA)"/>
    <property type="evidence" value="ECO:0007669"/>
    <property type="project" value="EnsemblFungi"/>
</dbReference>
<dbReference type="InterPro" id="IPR011687">
    <property type="entry name" value="Nop53/GLTSCR2"/>
</dbReference>